<dbReference type="GO" id="GO:0015031">
    <property type="term" value="P:protein transport"/>
    <property type="evidence" value="ECO:0007669"/>
    <property type="project" value="UniProtKB-KW"/>
</dbReference>
<feature type="transmembrane region" description="Helical" evidence="9">
    <location>
        <begin position="267"/>
        <end position="285"/>
    </location>
</feature>
<gene>
    <name evidence="11" type="ORF">M0812_14858</name>
</gene>
<dbReference type="Pfam" id="PF03878">
    <property type="entry name" value="YIF1"/>
    <property type="match status" value="1"/>
</dbReference>
<evidence type="ECO:0000256" key="6">
    <source>
        <dbReference type="ARBA" id="ARBA00022989"/>
    </source>
</evidence>
<dbReference type="Proteomes" id="UP001146793">
    <property type="component" value="Unassembled WGS sequence"/>
</dbReference>
<feature type="compositionally biased region" description="Polar residues" evidence="10">
    <location>
        <begin position="45"/>
        <end position="54"/>
    </location>
</feature>
<feature type="transmembrane region" description="Helical" evidence="9">
    <location>
        <begin position="141"/>
        <end position="161"/>
    </location>
</feature>
<dbReference type="GO" id="GO:0005793">
    <property type="term" value="C:endoplasmic reticulum-Golgi intermediate compartment"/>
    <property type="evidence" value="ECO:0007669"/>
    <property type="project" value="UniProtKB-UniRule"/>
</dbReference>
<evidence type="ECO:0000256" key="5">
    <source>
        <dbReference type="ARBA" id="ARBA00022927"/>
    </source>
</evidence>
<keyword evidence="2 9" id="KW-0813">Transport</keyword>
<comment type="caution">
    <text evidence="11">The sequence shown here is derived from an EMBL/GenBank/DDBJ whole genome shotgun (WGS) entry which is preliminary data.</text>
</comment>
<sequence>MSTSITGIYGFSNNTPNNSMVSPNFEKQQQEKVLNHPQPNEPKKNTFNQQPFGDTFSKSPLTMIGLKYGENVWETGKQFVDSHFDKSENMLKKYFDLDSNYVISKLKRIFFPWKIQNWKRATTGNKNEKFSPRNDINSPDLYIPLMSFVTYIIIISLFYGIRSRFTPELFSRLTISGLVTTGFEILIYKFLLYLLNSNIHIPLLDFLAYSGYKFVAIILPTIVGIFFSAKLYLIILFITSISLGYFMIQTFRSIVDEYQVKIRNKNYILLGIFFLQILSFFFMGLTNI</sequence>
<comment type="similarity">
    <text evidence="1 9">Belongs to the YIF1 family.</text>
</comment>
<feature type="transmembrane region" description="Helical" evidence="9">
    <location>
        <begin position="173"/>
        <end position="194"/>
    </location>
</feature>
<dbReference type="GO" id="GO:0006888">
    <property type="term" value="P:endoplasmic reticulum to Golgi vesicle-mediated transport"/>
    <property type="evidence" value="ECO:0007669"/>
    <property type="project" value="UniProtKB-UniRule"/>
</dbReference>
<evidence type="ECO:0000256" key="8">
    <source>
        <dbReference type="ARBA" id="ARBA00023136"/>
    </source>
</evidence>
<keyword evidence="8 9" id="KW-0472">Membrane</keyword>
<reference evidence="11" key="1">
    <citation type="submission" date="2022-08" db="EMBL/GenBank/DDBJ databases">
        <title>Novel sulphate-reducing endosymbionts in the free-living metamonad Anaeramoeba.</title>
        <authorList>
            <person name="Jerlstrom-Hultqvist J."/>
            <person name="Cepicka I."/>
            <person name="Gallot-Lavallee L."/>
            <person name="Salas-Leiva D."/>
            <person name="Curtis B.A."/>
            <person name="Zahonova K."/>
            <person name="Pipaliya S."/>
            <person name="Dacks J."/>
            <person name="Roger A.J."/>
        </authorList>
    </citation>
    <scope>NUCLEOTIDE SEQUENCE</scope>
    <source>
        <strain evidence="11">Busselton2</strain>
    </source>
</reference>
<dbReference type="AlphaFoldDB" id="A0AAV7ZF34"/>
<keyword evidence="6 9" id="KW-1133">Transmembrane helix</keyword>
<keyword evidence="3 9" id="KW-0812">Transmembrane</keyword>
<protein>
    <recommendedName>
        <fullName evidence="9">Protein YIF1</fullName>
    </recommendedName>
</protein>
<evidence type="ECO:0000256" key="10">
    <source>
        <dbReference type="SAM" id="MobiDB-lite"/>
    </source>
</evidence>
<accession>A0AAV7ZF34</accession>
<evidence type="ECO:0000256" key="4">
    <source>
        <dbReference type="ARBA" id="ARBA00022824"/>
    </source>
</evidence>
<comment type="subcellular location">
    <subcellularLocation>
        <location evidence="9">Endoplasmic reticulum membrane</location>
        <topology evidence="9">Multi-pass membrane protein</topology>
    </subcellularLocation>
    <subcellularLocation>
        <location evidence="9">Golgi apparatus membrane</location>
        <topology evidence="9">Multi-pass membrane protein</topology>
    </subcellularLocation>
</comment>
<name>A0AAV7ZF34_9EUKA</name>
<dbReference type="InterPro" id="IPR005578">
    <property type="entry name" value="Yif1_fam"/>
</dbReference>
<comment type="function">
    <text evidence="9">Has a role in transport between endoplasmic reticulum and Golgi.</text>
</comment>
<dbReference type="GO" id="GO:0030134">
    <property type="term" value="C:COPII-coated ER to Golgi transport vesicle"/>
    <property type="evidence" value="ECO:0007669"/>
    <property type="project" value="TreeGrafter"/>
</dbReference>
<proteinExistence type="inferred from homology"/>
<evidence type="ECO:0000256" key="1">
    <source>
        <dbReference type="ARBA" id="ARBA00009727"/>
    </source>
</evidence>
<feature type="transmembrane region" description="Helical" evidence="9">
    <location>
        <begin position="214"/>
        <end position="246"/>
    </location>
</feature>
<organism evidence="11 12">
    <name type="scientific">Anaeramoeba flamelloides</name>
    <dbReference type="NCBI Taxonomy" id="1746091"/>
    <lineage>
        <taxon>Eukaryota</taxon>
        <taxon>Metamonada</taxon>
        <taxon>Anaeramoebidae</taxon>
        <taxon>Anaeramoeba</taxon>
    </lineage>
</organism>
<feature type="compositionally biased region" description="Polar residues" evidence="10">
    <location>
        <begin position="1"/>
        <end position="27"/>
    </location>
</feature>
<dbReference type="EMBL" id="JANTQA010000032">
    <property type="protein sequence ID" value="KAJ3438843.1"/>
    <property type="molecule type" value="Genomic_DNA"/>
</dbReference>
<dbReference type="GO" id="GO:0000139">
    <property type="term" value="C:Golgi membrane"/>
    <property type="evidence" value="ECO:0007669"/>
    <property type="project" value="UniProtKB-SubCell"/>
</dbReference>
<evidence type="ECO:0000256" key="9">
    <source>
        <dbReference type="RuleBase" id="RU368073"/>
    </source>
</evidence>
<dbReference type="GO" id="GO:0005789">
    <property type="term" value="C:endoplasmic reticulum membrane"/>
    <property type="evidence" value="ECO:0007669"/>
    <property type="project" value="UniProtKB-SubCell"/>
</dbReference>
<dbReference type="PANTHER" id="PTHR14083:SF0">
    <property type="entry name" value="YIP1D-INTERACTING FACTOR 1, ISOFORM C"/>
    <property type="match status" value="1"/>
</dbReference>
<evidence type="ECO:0000256" key="2">
    <source>
        <dbReference type="ARBA" id="ARBA00022448"/>
    </source>
</evidence>
<keyword evidence="5 9" id="KW-0653">Protein transport</keyword>
<keyword evidence="7 9" id="KW-0333">Golgi apparatus</keyword>
<evidence type="ECO:0000313" key="11">
    <source>
        <dbReference type="EMBL" id="KAJ3438843.1"/>
    </source>
</evidence>
<evidence type="ECO:0000313" key="12">
    <source>
        <dbReference type="Proteomes" id="UP001146793"/>
    </source>
</evidence>
<evidence type="ECO:0000256" key="3">
    <source>
        <dbReference type="ARBA" id="ARBA00022692"/>
    </source>
</evidence>
<feature type="region of interest" description="Disordered" evidence="10">
    <location>
        <begin position="1"/>
        <end position="54"/>
    </location>
</feature>
<dbReference type="PANTHER" id="PTHR14083">
    <property type="entry name" value="YIP1 INTERACTING FACTOR HOMOLOG YIF1 PROTEIN"/>
    <property type="match status" value="1"/>
</dbReference>
<keyword evidence="4 9" id="KW-0256">Endoplasmic reticulum</keyword>
<evidence type="ECO:0000256" key="7">
    <source>
        <dbReference type="ARBA" id="ARBA00023034"/>
    </source>
</evidence>